<gene>
    <name evidence="4" type="ORF">C1706_05820</name>
</gene>
<dbReference type="Gene3D" id="2.60.120.260">
    <property type="entry name" value="Galactose-binding domain-like"/>
    <property type="match status" value="1"/>
</dbReference>
<dbReference type="Pfam" id="PF02837">
    <property type="entry name" value="Glyco_hydro_2_N"/>
    <property type="match status" value="1"/>
</dbReference>
<dbReference type="InterPro" id="IPR008979">
    <property type="entry name" value="Galactose-bd-like_sf"/>
</dbReference>
<name>A0A4Q2EJL6_9ACTN</name>
<dbReference type="PANTHER" id="PTHR42732">
    <property type="entry name" value="BETA-GALACTOSIDASE"/>
    <property type="match status" value="1"/>
</dbReference>
<dbReference type="InterPro" id="IPR006104">
    <property type="entry name" value="Glyco_hydro_2_N"/>
</dbReference>
<dbReference type="EMBL" id="PPCV01000003">
    <property type="protein sequence ID" value="RXW32664.1"/>
    <property type="molecule type" value="Genomic_DNA"/>
</dbReference>
<keyword evidence="5" id="KW-1185">Reference proteome</keyword>
<dbReference type="SUPFAM" id="SSF51445">
    <property type="entry name" value="(Trans)glycosidases"/>
    <property type="match status" value="1"/>
</dbReference>
<dbReference type="InterPro" id="IPR051913">
    <property type="entry name" value="GH2_Domain-Containing"/>
</dbReference>
<dbReference type="GO" id="GO:0005975">
    <property type="term" value="P:carbohydrate metabolic process"/>
    <property type="evidence" value="ECO:0007669"/>
    <property type="project" value="InterPro"/>
</dbReference>
<evidence type="ECO:0000259" key="2">
    <source>
        <dbReference type="Pfam" id="PF02836"/>
    </source>
</evidence>
<dbReference type="Pfam" id="PF02836">
    <property type="entry name" value="Glyco_hydro_2_C"/>
    <property type="match status" value="1"/>
</dbReference>
<organism evidence="4 5">
    <name type="scientific">Propioniciclava flava</name>
    <dbReference type="NCBI Taxonomy" id="2072026"/>
    <lineage>
        <taxon>Bacteria</taxon>
        <taxon>Bacillati</taxon>
        <taxon>Actinomycetota</taxon>
        <taxon>Actinomycetes</taxon>
        <taxon>Propionibacteriales</taxon>
        <taxon>Propionibacteriaceae</taxon>
        <taxon>Propioniciclava</taxon>
    </lineage>
</organism>
<reference evidence="4 5" key="1">
    <citation type="submission" date="2018-01" db="EMBL/GenBank/DDBJ databases">
        <title>Lactibacter flavus gen. nov., sp. nov., a novel bacterium of the family Propionibacteriaceae isolated from raw milk and dairy products.</title>
        <authorList>
            <person name="Wenning M."/>
            <person name="Breitenwieser F."/>
            <person name="Huptas C."/>
            <person name="von Neubeck M."/>
            <person name="Busse H.-J."/>
            <person name="Scherer S."/>
        </authorList>
    </citation>
    <scope>NUCLEOTIDE SEQUENCE [LARGE SCALE GENOMIC DNA]</scope>
    <source>
        <strain evidence="4 5">VG341</strain>
    </source>
</reference>
<dbReference type="RefSeq" id="WP_129458279.1">
    <property type="nucleotide sequence ID" value="NZ_PPCV01000003.1"/>
</dbReference>
<comment type="similarity">
    <text evidence="1">Belongs to the glycosyl hydrolase 2 family.</text>
</comment>
<evidence type="ECO:0000313" key="5">
    <source>
        <dbReference type="Proteomes" id="UP000290624"/>
    </source>
</evidence>
<dbReference type="OrthoDB" id="9762066at2"/>
<evidence type="ECO:0000256" key="1">
    <source>
        <dbReference type="ARBA" id="ARBA00007401"/>
    </source>
</evidence>
<accession>A0A4Q2EJL6</accession>
<keyword evidence="4" id="KW-0378">Hydrolase</keyword>
<evidence type="ECO:0000259" key="3">
    <source>
        <dbReference type="Pfam" id="PF02837"/>
    </source>
</evidence>
<dbReference type="Gene3D" id="3.20.20.80">
    <property type="entry name" value="Glycosidases"/>
    <property type="match status" value="1"/>
</dbReference>
<dbReference type="InterPro" id="IPR017853">
    <property type="entry name" value="GH"/>
</dbReference>
<feature type="domain" description="Glycoside hydrolase family 2 catalytic" evidence="2">
    <location>
        <begin position="283"/>
        <end position="434"/>
    </location>
</feature>
<dbReference type="PANTHER" id="PTHR42732:SF2">
    <property type="entry name" value="BETA-MANNOSIDASE"/>
    <property type="match status" value="1"/>
</dbReference>
<dbReference type="InterPro" id="IPR006103">
    <property type="entry name" value="Glyco_hydro_2_cat"/>
</dbReference>
<proteinExistence type="inferred from homology"/>
<dbReference type="AlphaFoldDB" id="A0A4Q2EJL6"/>
<dbReference type="GO" id="GO:0004553">
    <property type="term" value="F:hydrolase activity, hydrolyzing O-glycosyl compounds"/>
    <property type="evidence" value="ECO:0007669"/>
    <property type="project" value="InterPro"/>
</dbReference>
<feature type="domain" description="Glycosyl hydrolases family 2 sugar binding" evidence="3">
    <location>
        <begin position="82"/>
        <end position="173"/>
    </location>
</feature>
<dbReference type="SUPFAM" id="SSF49785">
    <property type="entry name" value="Galactose-binding domain-like"/>
    <property type="match status" value="1"/>
</dbReference>
<protein>
    <submittedName>
        <fullName evidence="4">Glycoside hydrolase family 2</fullName>
    </submittedName>
</protein>
<evidence type="ECO:0000313" key="4">
    <source>
        <dbReference type="EMBL" id="RXW32664.1"/>
    </source>
</evidence>
<sequence>MDDDVTTMHPRPTLTRPDWVSLDGAWLFAEGTVGDDPLTLAYHRTIEVPFPPESSASGIGVDTCEEPRYRRRFACQPQPGRRVLVHFEGVDDTARVWVDGQCVGEHRGGYTPFTLDITDALSAEGEHDLVVAASDPATDIELPRGKQAWTPEPSVIWYRRSSGIWRSVWLEEVPDTFVREASWTPLDALGTVQGSVMVDGWRPGLTVEAAFRLGDVPLATVAVAATDPRVEFGVNLASARTVLPEELQWQPGRGRLVEVSVRVLDADGTEVDAVASSFGVRTVSVTPESVLINGRPVFQRLVLDQAYWPATHFTAPSEAELRAEAELIRDLGFNGLRMHQVSADPRFLRICDELGLMVWADVPAAYQFTPDALERTTENLMGMIRRDRNHPSVIAWVPFNESWGLPDLEGSAAQRHAVVALHALAKALDPSRLALGNDGWEHVAGDALALHDYDHDADRLRARFSREGLPATVTRWRPGGHAAVVTPPGALPHDRGAGPVGAGIVGAQPVLLSEFGGISLNGKGAAWDGYGGVETPADLVTAVGALAGAVGEASGLAGFCWTQLTDTMQEQNGLAWPDRTPKADPAALRAAITAS</sequence>
<dbReference type="Proteomes" id="UP000290624">
    <property type="component" value="Unassembled WGS sequence"/>
</dbReference>
<comment type="caution">
    <text evidence="4">The sequence shown here is derived from an EMBL/GenBank/DDBJ whole genome shotgun (WGS) entry which is preliminary data.</text>
</comment>